<dbReference type="AlphaFoldDB" id="A0A3D8T964"/>
<dbReference type="GO" id="GO:0045944">
    <property type="term" value="P:positive regulation of transcription by RNA polymerase II"/>
    <property type="evidence" value="ECO:0007669"/>
    <property type="project" value="TreeGrafter"/>
</dbReference>
<evidence type="ECO:0000256" key="1">
    <source>
        <dbReference type="ARBA" id="ARBA00004123"/>
    </source>
</evidence>
<keyword evidence="3" id="KW-0862">Zinc</keyword>
<dbReference type="GO" id="GO:0008270">
    <property type="term" value="F:zinc ion binding"/>
    <property type="evidence" value="ECO:0007669"/>
    <property type="project" value="InterPro"/>
</dbReference>
<evidence type="ECO:0000256" key="4">
    <source>
        <dbReference type="ARBA" id="ARBA00023015"/>
    </source>
</evidence>
<keyword evidence="10" id="KW-1185">Reference proteome</keyword>
<evidence type="ECO:0000256" key="2">
    <source>
        <dbReference type="ARBA" id="ARBA00022723"/>
    </source>
</evidence>
<protein>
    <recommendedName>
        <fullName evidence="8">Xylanolytic transcriptional activator regulatory domain-containing protein</fullName>
    </recommendedName>
</protein>
<evidence type="ECO:0000256" key="3">
    <source>
        <dbReference type="ARBA" id="ARBA00022833"/>
    </source>
</evidence>
<accession>A0A3D8T964</accession>
<dbReference type="PANTHER" id="PTHR47782:SF12">
    <property type="entry name" value="ZN(II)2CYS6 TRANSCRIPTION FACTOR (EUROFUNG)"/>
    <property type="match status" value="1"/>
</dbReference>
<evidence type="ECO:0000256" key="5">
    <source>
        <dbReference type="ARBA" id="ARBA00023125"/>
    </source>
</evidence>
<reference evidence="9 10" key="1">
    <citation type="journal article" date="2018" name="IMA Fungus">
        <title>IMA Genome-F 9: Draft genome sequence of Annulohypoxylon stygium, Aspergillus mulundensis, Berkeleyomyces basicola (syn. Thielaviopsis basicola), Ceratocystis smalleyi, two Cercospora beticola strains, Coleophoma cylindrospora, Fusarium fracticaudum, Phialophora cf. hyalina, and Morchella septimelata.</title>
        <authorList>
            <person name="Wingfield B.D."/>
            <person name="Bills G.F."/>
            <person name="Dong Y."/>
            <person name="Huang W."/>
            <person name="Nel W.J."/>
            <person name="Swalarsk-Parry B.S."/>
            <person name="Vaghefi N."/>
            <person name="Wilken P.M."/>
            <person name="An Z."/>
            <person name="de Beer Z.W."/>
            <person name="De Vos L."/>
            <person name="Chen L."/>
            <person name="Duong T.A."/>
            <person name="Gao Y."/>
            <person name="Hammerbacher A."/>
            <person name="Kikkert J.R."/>
            <person name="Li Y."/>
            <person name="Li H."/>
            <person name="Li K."/>
            <person name="Li Q."/>
            <person name="Liu X."/>
            <person name="Ma X."/>
            <person name="Naidoo K."/>
            <person name="Pethybridge S.J."/>
            <person name="Sun J."/>
            <person name="Steenkamp E.T."/>
            <person name="van der Nest M.A."/>
            <person name="van Wyk S."/>
            <person name="Wingfield M.J."/>
            <person name="Xiong C."/>
            <person name="Yue Q."/>
            <person name="Zhang X."/>
        </authorList>
    </citation>
    <scope>NUCLEOTIDE SEQUENCE [LARGE SCALE GENOMIC DNA]</scope>
    <source>
        <strain evidence="9 10">BP5796</strain>
    </source>
</reference>
<dbReference type="Pfam" id="PF04082">
    <property type="entry name" value="Fungal_trans"/>
    <property type="match status" value="1"/>
</dbReference>
<organism evidence="9 10">
    <name type="scientific">Coleophoma crateriformis</name>
    <dbReference type="NCBI Taxonomy" id="565419"/>
    <lineage>
        <taxon>Eukaryota</taxon>
        <taxon>Fungi</taxon>
        <taxon>Dikarya</taxon>
        <taxon>Ascomycota</taxon>
        <taxon>Pezizomycotina</taxon>
        <taxon>Leotiomycetes</taxon>
        <taxon>Helotiales</taxon>
        <taxon>Dermateaceae</taxon>
        <taxon>Coleophoma</taxon>
    </lineage>
</organism>
<dbReference type="OrthoDB" id="2399539at2759"/>
<gene>
    <name evidence="9" type="ORF">BP5796_00872</name>
</gene>
<evidence type="ECO:0000256" key="7">
    <source>
        <dbReference type="ARBA" id="ARBA00023242"/>
    </source>
</evidence>
<evidence type="ECO:0000313" key="10">
    <source>
        <dbReference type="Proteomes" id="UP000256328"/>
    </source>
</evidence>
<comment type="subcellular location">
    <subcellularLocation>
        <location evidence="1">Nucleus</location>
    </subcellularLocation>
</comment>
<keyword evidence="4" id="KW-0805">Transcription regulation</keyword>
<dbReference type="PANTHER" id="PTHR47782">
    <property type="entry name" value="ZN(II)2CYS6 TRANSCRIPTION FACTOR (EUROFUNG)-RELATED"/>
    <property type="match status" value="1"/>
</dbReference>
<evidence type="ECO:0000256" key="6">
    <source>
        <dbReference type="ARBA" id="ARBA00023163"/>
    </source>
</evidence>
<name>A0A3D8T964_9HELO</name>
<feature type="domain" description="Xylanolytic transcriptional activator regulatory" evidence="8">
    <location>
        <begin position="351"/>
        <end position="424"/>
    </location>
</feature>
<proteinExistence type="predicted"/>
<dbReference type="InterPro" id="IPR007219">
    <property type="entry name" value="XnlR_reg_dom"/>
</dbReference>
<dbReference type="EMBL" id="PDLN01000001">
    <property type="protein sequence ID" value="RDW95109.1"/>
    <property type="molecule type" value="Genomic_DNA"/>
</dbReference>
<keyword evidence="5" id="KW-0238">DNA-binding</keyword>
<dbReference type="Proteomes" id="UP000256328">
    <property type="component" value="Unassembled WGS sequence"/>
</dbReference>
<dbReference type="CDD" id="cd12148">
    <property type="entry name" value="fungal_TF_MHR"/>
    <property type="match status" value="1"/>
</dbReference>
<keyword evidence="2" id="KW-0479">Metal-binding</keyword>
<dbReference type="GO" id="GO:0043565">
    <property type="term" value="F:sequence-specific DNA binding"/>
    <property type="evidence" value="ECO:0007669"/>
    <property type="project" value="TreeGrafter"/>
</dbReference>
<comment type="caution">
    <text evidence="9">The sequence shown here is derived from an EMBL/GenBank/DDBJ whole genome shotgun (WGS) entry which is preliminary data.</text>
</comment>
<evidence type="ECO:0000313" key="9">
    <source>
        <dbReference type="EMBL" id="RDW95109.1"/>
    </source>
</evidence>
<dbReference type="GO" id="GO:0005634">
    <property type="term" value="C:nucleus"/>
    <property type="evidence" value="ECO:0007669"/>
    <property type="project" value="UniProtKB-SubCell"/>
</dbReference>
<dbReference type="GO" id="GO:0006351">
    <property type="term" value="P:DNA-templated transcription"/>
    <property type="evidence" value="ECO:0007669"/>
    <property type="project" value="InterPro"/>
</dbReference>
<sequence length="742" mass="83274">MVFGNLVSRRMALLELITSQNLTIYFTKTQSPLDVGYGGDQGHNPRFTYSAASETAQTDAGVACLSKMQVSQAKGLVEIAPPKIFLTDVVLSLDCRYVMPSHPKPQEARIYIKSLENRVAELEMSLARGGQGDAALDHYTNYNSPSDGDPGDKVEVHSLLSTVRDLSLNTSGSFVGGTSTITLARILESVVGNRNNQTFTIHTASCDRADTPPPEYISSENGCISPESAQSTAPSFQLHPSLGDKLLQVYLKHVSINFPVVHSGQIKELHRRRESIVDPCDEGILHLVYSLGGQYLEMTQSENLGNYQWKYHLEAALNLRDKILHLGNSRVLVYLLLLVQHCLRVPRHPGAWTFVGIAMRLCVELGLHRKKRSQTQPSLQSEIEKRLFWSCYYVDRELSIALGRPTCIADADIDVPLPLDVDEENQDIEIFRNVVNTGKPANPPTSMTTFIHVVRLKRIESEIQNTIYRVDGANAANLSQETDRILAKLNAWKDAIPAPTQVVYMVAYHKCVRLLLQPQLYEVVINPRYLKLCTEACSGVCETYRLLHDSQVIAFSTLTLQSVFLAGLTLIYCIWQAPSSAAIKYMSSLSDCSIMLYIMTERWPIIRRYREVFEAIKRSVLHLIAEDKHQPRQAIPIIPDDVRTTIQGLEVNMAENINKDDLEQMIGDMTGEHLAFWNEVDMNLDQSMVFQHDETDLQFDLEPHQQQNLTGDNGMSDITSDWIDSVDGKLLSHDMGWEAVGE</sequence>
<dbReference type="InterPro" id="IPR052202">
    <property type="entry name" value="Yeast_MetPath_Reg"/>
</dbReference>
<evidence type="ECO:0000259" key="8">
    <source>
        <dbReference type="SMART" id="SM00906"/>
    </source>
</evidence>
<dbReference type="GO" id="GO:0000981">
    <property type="term" value="F:DNA-binding transcription factor activity, RNA polymerase II-specific"/>
    <property type="evidence" value="ECO:0007669"/>
    <property type="project" value="TreeGrafter"/>
</dbReference>
<keyword evidence="6" id="KW-0804">Transcription</keyword>
<dbReference type="SMART" id="SM00906">
    <property type="entry name" value="Fungal_trans"/>
    <property type="match status" value="1"/>
</dbReference>
<keyword evidence="7" id="KW-0539">Nucleus</keyword>